<sequence length="221" mass="25000">AIRRAENQDRDRLKKGLPTTSQGLSTRGGCMIEKEIPKLLADSSHFKDPSTTLCQNLSSNPCENSKYVWNSILLLLDMCRLPLNTSPLLYIVLTKLNSDPKEVYRYFLEAEDKLKMICHFKEESQIQPAPLDQLSPWALYYSSVISSAISQSNTLCNQDINHYYPSASNLNMNPFDCYPYQILSSYKSDNLQGTDNLAYSTPLADKSFSSAVAPPIEYNYN</sequence>
<accession>A0A1B6HRX0</accession>
<feature type="non-terminal residue" evidence="2">
    <location>
        <position position="1"/>
    </location>
</feature>
<name>A0A1B6HRX0_9HEMI</name>
<proteinExistence type="predicted"/>
<feature type="region of interest" description="Disordered" evidence="1">
    <location>
        <begin position="1"/>
        <end position="26"/>
    </location>
</feature>
<protein>
    <submittedName>
        <fullName evidence="2">Uncharacterized protein</fullName>
    </submittedName>
</protein>
<gene>
    <name evidence="2" type="ORF">g.58918</name>
</gene>
<dbReference type="AlphaFoldDB" id="A0A1B6HRX0"/>
<evidence type="ECO:0000256" key="1">
    <source>
        <dbReference type="SAM" id="MobiDB-lite"/>
    </source>
</evidence>
<dbReference type="EMBL" id="GECU01030267">
    <property type="protein sequence ID" value="JAS77439.1"/>
    <property type="molecule type" value="Transcribed_RNA"/>
</dbReference>
<feature type="compositionally biased region" description="Basic and acidic residues" evidence="1">
    <location>
        <begin position="1"/>
        <end position="14"/>
    </location>
</feature>
<evidence type="ECO:0000313" key="2">
    <source>
        <dbReference type="EMBL" id="JAS77439.1"/>
    </source>
</evidence>
<organism evidence="2">
    <name type="scientific">Homalodisca liturata</name>
    <dbReference type="NCBI Taxonomy" id="320908"/>
    <lineage>
        <taxon>Eukaryota</taxon>
        <taxon>Metazoa</taxon>
        <taxon>Ecdysozoa</taxon>
        <taxon>Arthropoda</taxon>
        <taxon>Hexapoda</taxon>
        <taxon>Insecta</taxon>
        <taxon>Pterygota</taxon>
        <taxon>Neoptera</taxon>
        <taxon>Paraneoptera</taxon>
        <taxon>Hemiptera</taxon>
        <taxon>Auchenorrhyncha</taxon>
        <taxon>Membracoidea</taxon>
        <taxon>Cicadellidae</taxon>
        <taxon>Cicadellinae</taxon>
        <taxon>Proconiini</taxon>
        <taxon>Homalodisca</taxon>
    </lineage>
</organism>
<reference evidence="2" key="1">
    <citation type="submission" date="2015-11" db="EMBL/GenBank/DDBJ databases">
        <title>De novo transcriptome assembly of four potential Pierce s Disease insect vectors from Arizona vineyards.</title>
        <authorList>
            <person name="Tassone E.E."/>
        </authorList>
    </citation>
    <scope>NUCLEOTIDE SEQUENCE</scope>
</reference>